<feature type="transmembrane region" description="Helical" evidence="11">
    <location>
        <begin position="106"/>
        <end position="127"/>
    </location>
</feature>
<feature type="transmembrane region" description="Helical" evidence="11">
    <location>
        <begin position="46"/>
        <end position="67"/>
    </location>
</feature>
<dbReference type="RefSeq" id="WP_282587587.1">
    <property type="nucleotide sequence ID" value="NZ_JAMOIM010000022.1"/>
</dbReference>
<keyword evidence="9 11" id="KW-1133">Transmembrane helix</keyword>
<dbReference type="InterPro" id="IPR003439">
    <property type="entry name" value="ABC_transporter-like_ATP-bd"/>
</dbReference>
<feature type="domain" description="ABC transporter" evidence="12">
    <location>
        <begin position="625"/>
        <end position="856"/>
    </location>
</feature>
<name>A0AA42CL35_9HYPH</name>
<dbReference type="Gene3D" id="3.40.50.300">
    <property type="entry name" value="P-loop containing nucleotide triphosphate hydrolases"/>
    <property type="match status" value="2"/>
</dbReference>
<dbReference type="CDD" id="cd06581">
    <property type="entry name" value="TM_PBP1_LivM_like"/>
    <property type="match status" value="1"/>
</dbReference>
<feature type="transmembrane region" description="Helical" evidence="11">
    <location>
        <begin position="307"/>
        <end position="325"/>
    </location>
</feature>
<dbReference type="FunFam" id="3.40.50.300:FF:000421">
    <property type="entry name" value="Branched-chain amino acid ABC transporter ATP-binding protein"/>
    <property type="match status" value="1"/>
</dbReference>
<evidence type="ECO:0000256" key="3">
    <source>
        <dbReference type="ARBA" id="ARBA00022448"/>
    </source>
</evidence>
<keyword evidence="8" id="KW-0029">Amino-acid transport</keyword>
<feature type="transmembrane region" description="Helical" evidence="11">
    <location>
        <begin position="20"/>
        <end position="40"/>
    </location>
</feature>
<proteinExistence type="inferred from homology"/>
<evidence type="ECO:0000256" key="7">
    <source>
        <dbReference type="ARBA" id="ARBA00022840"/>
    </source>
</evidence>
<feature type="transmembrane region" description="Helical" evidence="11">
    <location>
        <begin position="232"/>
        <end position="249"/>
    </location>
</feature>
<dbReference type="InterPro" id="IPR003593">
    <property type="entry name" value="AAA+_ATPase"/>
</dbReference>
<dbReference type="Pfam" id="PF00005">
    <property type="entry name" value="ABC_tran"/>
    <property type="match status" value="2"/>
</dbReference>
<keyword evidence="7 13" id="KW-0067">ATP-binding</keyword>
<keyword evidence="3" id="KW-0813">Transport</keyword>
<dbReference type="GO" id="GO:0015807">
    <property type="term" value="P:L-amino acid transport"/>
    <property type="evidence" value="ECO:0007669"/>
    <property type="project" value="TreeGrafter"/>
</dbReference>
<feature type="transmembrane region" description="Helical" evidence="11">
    <location>
        <begin position="283"/>
        <end position="301"/>
    </location>
</feature>
<evidence type="ECO:0000256" key="11">
    <source>
        <dbReference type="SAM" id="Phobius"/>
    </source>
</evidence>
<dbReference type="InterPro" id="IPR017871">
    <property type="entry name" value="ABC_transporter-like_CS"/>
</dbReference>
<dbReference type="PROSITE" id="PS00211">
    <property type="entry name" value="ABC_TRANSPORTER_1"/>
    <property type="match status" value="2"/>
</dbReference>
<organism evidence="13 14">
    <name type="scientific">Lichenifustis flavocetrariae</name>
    <dbReference type="NCBI Taxonomy" id="2949735"/>
    <lineage>
        <taxon>Bacteria</taxon>
        <taxon>Pseudomonadati</taxon>
        <taxon>Pseudomonadota</taxon>
        <taxon>Alphaproteobacteria</taxon>
        <taxon>Hyphomicrobiales</taxon>
        <taxon>Lichenihabitantaceae</taxon>
        <taxon>Lichenifustis</taxon>
    </lineage>
</organism>
<feature type="transmembrane region" description="Helical" evidence="11">
    <location>
        <begin position="134"/>
        <end position="153"/>
    </location>
</feature>
<evidence type="ECO:0000256" key="1">
    <source>
        <dbReference type="ARBA" id="ARBA00004651"/>
    </source>
</evidence>
<dbReference type="SUPFAM" id="SSF52540">
    <property type="entry name" value="P-loop containing nucleoside triphosphate hydrolases"/>
    <property type="match status" value="2"/>
</dbReference>
<sequence length="856" mass="91108">MKSQRVSLLASLGWRSGDLFHEALPIALIVGVGALGLQPFGLGSPYLSAVAVMAGIYMLLAMGLNVVVGFSGLLDLGYVGFWAVGAYATAIVTGVAPFHIVSLDFWQAIPVAIFAAVTSGLFLGLVTLRVRGDYLAIVTLGFGEIVRIVANSWDSVTGGPSGITDIQHPEIFGLDFGLDPRRYVLLTWLFIGLLYFIISNLWRSKLGRAWYATKQDEDAAEIIGVPTFRMKLLAFATGASTAGFAGAVYSSYVGYIIPSNFVLLTAIMVLAAVVLGGMGNMKGAMVGAILIVFLPELFRPFAEARFLIFGVLLVVAMVLRPDGLFPLRPRRYRLRPVPSITFDSSPAIGPVSPGTEFVLECRDVGKRFGGLVAVRGVDVSIRKGEIFAIIGPNGAGKSTLFNLISGTVKPDSGTVALAGNSINALRPHAIAKAGIARTFQLIRLFSAVTVLENVLVGADLRIAVNPVLTALGLPGARRADMQAIAVADAALSFCGIAHLAPLLAGSLSYGDQRRVEIARALAAAPKVLLLDEPAAGMNPTERKMLGELVRKIRVTGVTVVIVEHDVNLVMGIADAVLVLERGAVIAYGKPETVQRDRRVIEAYLGRRTHAAPAERAHKTPAEPLLEVRDLKVSYGPIQAVHGVDLEVRRGEIVALIGANGAGKSSTLLALSGARRASSGTISFEHTRIEHWPAHRIAATGIALVPEGRRVFPRMTVWENLAMGSYARAGDGSDQDLERMFDLFPILKARLTQPGGSLSGGEQQMLAMARALMSRPTLLMLDEPSMGLAPQIVDRIFEIIENVNAAGTSVLLVEQNAEKSLAIADRAYVIEGGRIRLSGAGSFLLDHPDVQAAYLGA</sequence>
<comment type="similarity">
    <text evidence="2">Belongs to the ABC transporter superfamily.</text>
</comment>
<dbReference type="SMART" id="SM00382">
    <property type="entry name" value="AAA"/>
    <property type="match status" value="2"/>
</dbReference>
<keyword evidence="6" id="KW-0547">Nucleotide-binding</keyword>
<dbReference type="InterPro" id="IPR032823">
    <property type="entry name" value="BCA_ABC_TP_C"/>
</dbReference>
<keyword evidence="5 11" id="KW-0812">Transmembrane</keyword>
<dbReference type="CDD" id="cd03219">
    <property type="entry name" value="ABC_Mj1267_LivG_branched"/>
    <property type="match status" value="1"/>
</dbReference>
<keyword evidence="14" id="KW-1185">Reference proteome</keyword>
<dbReference type="Pfam" id="PF12399">
    <property type="entry name" value="BCA_ABC_TP_C"/>
    <property type="match status" value="1"/>
</dbReference>
<dbReference type="InterPro" id="IPR027417">
    <property type="entry name" value="P-loop_NTPase"/>
</dbReference>
<evidence type="ECO:0000256" key="4">
    <source>
        <dbReference type="ARBA" id="ARBA00022475"/>
    </source>
</evidence>
<evidence type="ECO:0000256" key="10">
    <source>
        <dbReference type="ARBA" id="ARBA00023136"/>
    </source>
</evidence>
<dbReference type="PANTHER" id="PTHR43820">
    <property type="entry name" value="HIGH-AFFINITY BRANCHED-CHAIN AMINO ACID TRANSPORT ATP-BINDING PROTEIN LIVF"/>
    <property type="match status" value="1"/>
</dbReference>
<dbReference type="GO" id="GO:0005524">
    <property type="term" value="F:ATP binding"/>
    <property type="evidence" value="ECO:0007669"/>
    <property type="project" value="UniProtKB-KW"/>
</dbReference>
<feature type="domain" description="ABC transporter" evidence="12">
    <location>
        <begin position="359"/>
        <end position="606"/>
    </location>
</feature>
<keyword evidence="4" id="KW-1003">Cell membrane</keyword>
<keyword evidence="10 11" id="KW-0472">Membrane</keyword>
<comment type="subcellular location">
    <subcellularLocation>
        <location evidence="1">Cell membrane</location>
        <topology evidence="1">Multi-pass membrane protein</topology>
    </subcellularLocation>
</comment>
<dbReference type="Pfam" id="PF02653">
    <property type="entry name" value="BPD_transp_2"/>
    <property type="match status" value="1"/>
</dbReference>
<dbReference type="CDD" id="cd03224">
    <property type="entry name" value="ABC_TM1139_LivF_branched"/>
    <property type="match status" value="1"/>
</dbReference>
<evidence type="ECO:0000256" key="5">
    <source>
        <dbReference type="ARBA" id="ARBA00022692"/>
    </source>
</evidence>
<dbReference type="InterPro" id="IPR052156">
    <property type="entry name" value="BCAA_Transport_ATP-bd_LivF"/>
</dbReference>
<dbReference type="PROSITE" id="PS50893">
    <property type="entry name" value="ABC_TRANSPORTER_2"/>
    <property type="match status" value="2"/>
</dbReference>
<evidence type="ECO:0000256" key="2">
    <source>
        <dbReference type="ARBA" id="ARBA00005417"/>
    </source>
</evidence>
<evidence type="ECO:0000259" key="12">
    <source>
        <dbReference type="PROSITE" id="PS50893"/>
    </source>
</evidence>
<evidence type="ECO:0000256" key="9">
    <source>
        <dbReference type="ARBA" id="ARBA00022989"/>
    </source>
</evidence>
<feature type="transmembrane region" description="Helical" evidence="11">
    <location>
        <begin position="183"/>
        <end position="202"/>
    </location>
</feature>
<dbReference type="Proteomes" id="UP001165667">
    <property type="component" value="Unassembled WGS sequence"/>
</dbReference>
<comment type="caution">
    <text evidence="13">The sequence shown here is derived from an EMBL/GenBank/DDBJ whole genome shotgun (WGS) entry which is preliminary data.</text>
</comment>
<dbReference type="GO" id="GO:0015658">
    <property type="term" value="F:branched-chain amino acid transmembrane transporter activity"/>
    <property type="evidence" value="ECO:0007669"/>
    <property type="project" value="InterPro"/>
</dbReference>
<gene>
    <name evidence="13" type="ORF">M8523_24730</name>
</gene>
<evidence type="ECO:0000256" key="6">
    <source>
        <dbReference type="ARBA" id="ARBA00022741"/>
    </source>
</evidence>
<dbReference type="GO" id="GO:0016887">
    <property type="term" value="F:ATP hydrolysis activity"/>
    <property type="evidence" value="ECO:0007669"/>
    <property type="project" value="InterPro"/>
</dbReference>
<evidence type="ECO:0000313" key="13">
    <source>
        <dbReference type="EMBL" id="MCW6511209.1"/>
    </source>
</evidence>
<protein>
    <submittedName>
        <fullName evidence="13">ATP-binding cassette domain-containing protein</fullName>
    </submittedName>
</protein>
<dbReference type="InterPro" id="IPR001851">
    <property type="entry name" value="ABC_transp_permease"/>
</dbReference>
<evidence type="ECO:0000313" key="14">
    <source>
        <dbReference type="Proteomes" id="UP001165667"/>
    </source>
</evidence>
<evidence type="ECO:0000256" key="8">
    <source>
        <dbReference type="ARBA" id="ARBA00022970"/>
    </source>
</evidence>
<dbReference type="GO" id="GO:0005886">
    <property type="term" value="C:plasma membrane"/>
    <property type="evidence" value="ECO:0007669"/>
    <property type="project" value="UniProtKB-SubCell"/>
</dbReference>
<dbReference type="InterPro" id="IPR043428">
    <property type="entry name" value="LivM-like"/>
</dbReference>
<dbReference type="EMBL" id="JAMOIM010000022">
    <property type="protein sequence ID" value="MCW6511209.1"/>
    <property type="molecule type" value="Genomic_DNA"/>
</dbReference>
<reference evidence="13" key="1">
    <citation type="submission" date="2022-05" db="EMBL/GenBank/DDBJ databases">
        <authorList>
            <person name="Pankratov T."/>
        </authorList>
    </citation>
    <scope>NUCLEOTIDE SEQUENCE</scope>
    <source>
        <strain evidence="13">BP6-180914</strain>
    </source>
</reference>
<dbReference type="PANTHER" id="PTHR43820:SF4">
    <property type="entry name" value="HIGH-AFFINITY BRANCHED-CHAIN AMINO ACID TRANSPORT ATP-BINDING PROTEIN LIVF"/>
    <property type="match status" value="1"/>
</dbReference>
<feature type="transmembrane region" description="Helical" evidence="11">
    <location>
        <begin position="79"/>
        <end position="100"/>
    </location>
</feature>
<accession>A0AA42CL35</accession>
<dbReference type="AlphaFoldDB" id="A0AA42CL35"/>